<reference evidence="1" key="1">
    <citation type="journal article" date="2021" name="Proc. Natl. Acad. Sci. U.S.A.">
        <title>A Catalog of Tens of Thousands of Viruses from Human Metagenomes Reveals Hidden Associations with Chronic Diseases.</title>
        <authorList>
            <person name="Tisza M.J."/>
            <person name="Buck C.B."/>
        </authorList>
    </citation>
    <scope>NUCLEOTIDE SEQUENCE</scope>
    <source>
        <strain evidence="1">CtL4w2</strain>
    </source>
</reference>
<proteinExistence type="predicted"/>
<sequence length="78" mass="9093">MKYKCKQSFCVDKYDDDGFLVDNEAIVIEEGKIYELDESGYMMIGGSDHVHLDTIDDSSWLEITNDDLEKYFKLLEVE</sequence>
<name>A0A8S5SZ69_9CAUD</name>
<evidence type="ECO:0000313" key="1">
    <source>
        <dbReference type="EMBL" id="DAF56184.1"/>
    </source>
</evidence>
<dbReference type="EMBL" id="BK032709">
    <property type="protein sequence ID" value="DAF56184.1"/>
    <property type="molecule type" value="Genomic_DNA"/>
</dbReference>
<organism evidence="1">
    <name type="scientific">Siphoviridae sp. ctL4w2</name>
    <dbReference type="NCBI Taxonomy" id="2827844"/>
    <lineage>
        <taxon>Viruses</taxon>
        <taxon>Duplodnaviria</taxon>
        <taxon>Heunggongvirae</taxon>
        <taxon>Uroviricota</taxon>
        <taxon>Caudoviricetes</taxon>
    </lineage>
</organism>
<accession>A0A8S5SZ69</accession>
<protein>
    <submittedName>
        <fullName evidence="1">Uncharacterized protein</fullName>
    </submittedName>
</protein>